<dbReference type="InterPro" id="IPR011051">
    <property type="entry name" value="RmlC_Cupin_sf"/>
</dbReference>
<dbReference type="Proteomes" id="UP000805841">
    <property type="component" value="Unassembled WGS sequence"/>
</dbReference>
<comment type="caution">
    <text evidence="6">The sequence shown here is derived from an EMBL/GenBank/DDBJ whole genome shotgun (WGS) entry which is preliminary data.</text>
</comment>
<protein>
    <submittedName>
        <fullName evidence="6">Helix-turn-helix transcriptional regulator</fullName>
    </submittedName>
</protein>
<evidence type="ECO:0000256" key="2">
    <source>
        <dbReference type="ARBA" id="ARBA00023125"/>
    </source>
</evidence>
<organism evidence="6 7">
    <name type="scientific">Pseudomonas typographi</name>
    <dbReference type="NCBI Taxonomy" id="2715964"/>
    <lineage>
        <taxon>Bacteria</taxon>
        <taxon>Pseudomonadati</taxon>
        <taxon>Pseudomonadota</taxon>
        <taxon>Gammaproteobacteria</taxon>
        <taxon>Pseudomonadales</taxon>
        <taxon>Pseudomonadaceae</taxon>
        <taxon>Pseudomonas</taxon>
    </lineage>
</organism>
<dbReference type="PANTHER" id="PTHR46796:SF10">
    <property type="entry name" value="TRANSCRIPTIONAL ACTIVATOR FEAR"/>
    <property type="match status" value="1"/>
</dbReference>
<evidence type="ECO:0000256" key="1">
    <source>
        <dbReference type="ARBA" id="ARBA00023015"/>
    </source>
</evidence>
<evidence type="ECO:0000256" key="4">
    <source>
        <dbReference type="ARBA" id="ARBA00037345"/>
    </source>
</evidence>
<evidence type="ECO:0000313" key="7">
    <source>
        <dbReference type="Proteomes" id="UP000805841"/>
    </source>
</evidence>
<dbReference type="PANTHER" id="PTHR46796">
    <property type="entry name" value="HTH-TYPE TRANSCRIPTIONAL ACTIVATOR RHAS-RELATED"/>
    <property type="match status" value="1"/>
</dbReference>
<keyword evidence="3" id="KW-0804">Transcription</keyword>
<dbReference type="SUPFAM" id="SSF46689">
    <property type="entry name" value="Homeodomain-like"/>
    <property type="match status" value="2"/>
</dbReference>
<dbReference type="Gene3D" id="1.10.10.60">
    <property type="entry name" value="Homeodomain-like"/>
    <property type="match status" value="1"/>
</dbReference>
<evidence type="ECO:0000313" key="6">
    <source>
        <dbReference type="EMBL" id="MBD1601355.1"/>
    </source>
</evidence>
<dbReference type="Pfam" id="PF12833">
    <property type="entry name" value="HTH_18"/>
    <property type="match status" value="1"/>
</dbReference>
<dbReference type="PROSITE" id="PS01124">
    <property type="entry name" value="HTH_ARAC_FAMILY_2"/>
    <property type="match status" value="1"/>
</dbReference>
<feature type="domain" description="HTH araC/xylS-type" evidence="5">
    <location>
        <begin position="147"/>
        <end position="245"/>
    </location>
</feature>
<name>A0ABR7Z731_9PSED</name>
<comment type="function">
    <text evidence="4">Regulatory protein of the TOL plasmid xyl operons. XylS activates the xylXYZLTEGFJQKIH operon required for the degradation of toluene, m-xylene and p-xylene.</text>
</comment>
<dbReference type="EMBL" id="JAAOCA010000033">
    <property type="protein sequence ID" value="MBD1601355.1"/>
    <property type="molecule type" value="Genomic_DNA"/>
</dbReference>
<keyword evidence="2" id="KW-0238">DNA-binding</keyword>
<evidence type="ECO:0000259" key="5">
    <source>
        <dbReference type="PROSITE" id="PS01124"/>
    </source>
</evidence>
<proteinExistence type="predicted"/>
<keyword evidence="7" id="KW-1185">Reference proteome</keyword>
<dbReference type="SUPFAM" id="SSF51182">
    <property type="entry name" value="RmlC-like cupins"/>
    <property type="match status" value="1"/>
</dbReference>
<accession>A0ABR7Z731</accession>
<reference evidence="6 7" key="1">
    <citation type="journal article" date="2020" name="Insects">
        <title>Bacteria Belonging to Pseudomonas typographi sp. nov. from the Bark Beetle Ips typographus Have Genomic Potential to Aid in the Host Ecology.</title>
        <authorList>
            <person name="Peral-Aranega E."/>
            <person name="Saati-Santamaria Z."/>
            <person name="Kolarik M."/>
            <person name="Rivas R."/>
            <person name="Garcia-Fraile P."/>
        </authorList>
    </citation>
    <scope>NUCLEOTIDE SEQUENCE [LARGE SCALE GENOMIC DNA]</scope>
    <source>
        <strain evidence="6 7">CA3A</strain>
    </source>
</reference>
<evidence type="ECO:0000256" key="3">
    <source>
        <dbReference type="ARBA" id="ARBA00023163"/>
    </source>
</evidence>
<sequence length="247" mass="26706">MDPIISLKSYAEGASLHVHDFHQLVIPTNGTMEIEINGSGGYLTNARGVLIPAACHHEFSASSGSQYVVADIPIDFMMGDSVDSWTSRTVNEPFFTVPLSFNHLLAYLKDAGQQRHAVNADAWVRLALGSIASDPQAPCATKPEPLAKATAFMRANIDQAITCKHVALAAGVSERKLNYLFHQSMQATPHAYLLELRIERAISLLCSGNLPISAIAHASGFSDQSALTHAMKRTRGITPAKLRRVST</sequence>
<dbReference type="SMART" id="SM00342">
    <property type="entry name" value="HTH_ARAC"/>
    <property type="match status" value="1"/>
</dbReference>
<dbReference type="RefSeq" id="WP_190424549.1">
    <property type="nucleotide sequence ID" value="NZ_JAAOCA010000033.1"/>
</dbReference>
<dbReference type="InterPro" id="IPR009057">
    <property type="entry name" value="Homeodomain-like_sf"/>
</dbReference>
<dbReference type="InterPro" id="IPR050204">
    <property type="entry name" value="AraC_XylS_family_regulators"/>
</dbReference>
<dbReference type="InterPro" id="IPR018060">
    <property type="entry name" value="HTH_AraC"/>
</dbReference>
<keyword evidence="1" id="KW-0805">Transcription regulation</keyword>
<gene>
    <name evidence="6" type="ORF">HAQ05_22010</name>
</gene>